<comment type="catalytic activity">
    <reaction evidence="4">
        <text>L-phenylalanyl-tRNA(Phe) + an N-terminal L-alpha-aminoacyl-[protein] = an N-terminal L-phenylalanyl-L-alpha-aminoacyl-[protein] + tRNA(Phe)</text>
        <dbReference type="Rhea" id="RHEA:43632"/>
        <dbReference type="Rhea" id="RHEA-COMP:9668"/>
        <dbReference type="Rhea" id="RHEA-COMP:9699"/>
        <dbReference type="Rhea" id="RHEA-COMP:10636"/>
        <dbReference type="Rhea" id="RHEA-COMP:10637"/>
        <dbReference type="ChEBI" id="CHEBI:78442"/>
        <dbReference type="ChEBI" id="CHEBI:78531"/>
        <dbReference type="ChEBI" id="CHEBI:78597"/>
        <dbReference type="ChEBI" id="CHEBI:83561"/>
        <dbReference type="EC" id="2.3.2.6"/>
    </reaction>
</comment>
<evidence type="ECO:0000256" key="4">
    <source>
        <dbReference type="HAMAP-Rule" id="MF_00688"/>
    </source>
</evidence>
<dbReference type="EMBL" id="WTYJ01000003">
    <property type="protein sequence ID" value="MXP00332.1"/>
    <property type="molecule type" value="Genomic_DNA"/>
</dbReference>
<dbReference type="InterPro" id="IPR004616">
    <property type="entry name" value="Leu/Phe-tRNA_Trfase"/>
</dbReference>
<evidence type="ECO:0000313" key="6">
    <source>
        <dbReference type="EMBL" id="MXP00332.1"/>
    </source>
</evidence>
<evidence type="ECO:0000256" key="2">
    <source>
        <dbReference type="ARBA" id="ARBA00022679"/>
    </source>
</evidence>
<dbReference type="InterPro" id="IPR042203">
    <property type="entry name" value="Leu/Phe-tRNA_Trfase_C"/>
</dbReference>
<reference evidence="6 7" key="1">
    <citation type="submission" date="2019-12" db="EMBL/GenBank/DDBJ databases">
        <title>Genomic-based taxomic classification of the family Erythrobacteraceae.</title>
        <authorList>
            <person name="Xu L."/>
        </authorList>
    </citation>
    <scope>NUCLEOTIDE SEQUENCE [LARGE SCALE GENOMIC DNA]</scope>
    <source>
        <strain evidence="6 7">S36</strain>
    </source>
</reference>
<comment type="catalytic activity">
    <reaction evidence="4">
        <text>N-terminal L-arginyl-[protein] + L-leucyl-tRNA(Leu) = N-terminal L-leucyl-L-arginyl-[protein] + tRNA(Leu) + H(+)</text>
        <dbReference type="Rhea" id="RHEA:50416"/>
        <dbReference type="Rhea" id="RHEA-COMP:9613"/>
        <dbReference type="Rhea" id="RHEA-COMP:9622"/>
        <dbReference type="Rhea" id="RHEA-COMP:12672"/>
        <dbReference type="Rhea" id="RHEA-COMP:12673"/>
        <dbReference type="ChEBI" id="CHEBI:15378"/>
        <dbReference type="ChEBI" id="CHEBI:64719"/>
        <dbReference type="ChEBI" id="CHEBI:78442"/>
        <dbReference type="ChEBI" id="CHEBI:78494"/>
        <dbReference type="ChEBI" id="CHEBI:133044"/>
        <dbReference type="EC" id="2.3.2.6"/>
    </reaction>
</comment>
<proteinExistence type="inferred from homology"/>
<dbReference type="SUPFAM" id="SSF55729">
    <property type="entry name" value="Acyl-CoA N-acyltransferases (Nat)"/>
    <property type="match status" value="1"/>
</dbReference>
<sequence>MLYQLSYAPAGSGASIAQVRAWQATSSKASASRTNMSMQEPHIIPAELLLAAYRGGIFPMADSRDDEEIFWVEPDERAIIPLNGFRCSHSLAKVIRRDRFIVTCNQAFGQVIDACAAPRPGHPESWISGRIANSYRALHAQGHAHSIECWDQGKLVGGLYGVAFDRVFCGESMFSRADNASKVALAWLVALLRHAGCELLDCQFMTDHLQSMGAVPISQDEYRDRLEAAREGQPAAPLPLAYVSVLGSAGAAGAASGVGDGEAEGAARGAGRATPDAPAFGLSASSSPGKLIAQSLTQTS</sequence>
<dbReference type="Proteomes" id="UP000469430">
    <property type="component" value="Unassembled WGS sequence"/>
</dbReference>
<keyword evidence="7" id="KW-1185">Reference proteome</keyword>
<dbReference type="GO" id="GO:0030163">
    <property type="term" value="P:protein catabolic process"/>
    <property type="evidence" value="ECO:0007669"/>
    <property type="project" value="UniProtKB-UniRule"/>
</dbReference>
<dbReference type="Pfam" id="PF03588">
    <property type="entry name" value="Leu_Phe_trans"/>
    <property type="match status" value="1"/>
</dbReference>
<dbReference type="HAMAP" id="MF_00688">
    <property type="entry name" value="Leu_Phe_trans"/>
    <property type="match status" value="1"/>
</dbReference>
<dbReference type="AlphaFoldDB" id="A0A6I4TZ42"/>
<dbReference type="GO" id="GO:0005737">
    <property type="term" value="C:cytoplasm"/>
    <property type="evidence" value="ECO:0007669"/>
    <property type="project" value="UniProtKB-SubCell"/>
</dbReference>
<keyword evidence="3 4" id="KW-0012">Acyltransferase</keyword>
<keyword evidence="2 4" id="KW-0808">Transferase</keyword>
<comment type="caution">
    <text evidence="6">The sequence shown here is derived from an EMBL/GenBank/DDBJ whole genome shotgun (WGS) entry which is preliminary data.</text>
</comment>
<gene>
    <name evidence="4" type="primary">aat</name>
    <name evidence="6" type="ORF">GRI97_15170</name>
</gene>
<accession>A0A6I4TZ42</accession>
<evidence type="ECO:0000256" key="1">
    <source>
        <dbReference type="ARBA" id="ARBA00022490"/>
    </source>
</evidence>
<feature type="compositionally biased region" description="Polar residues" evidence="5">
    <location>
        <begin position="283"/>
        <end position="300"/>
    </location>
</feature>
<dbReference type="EC" id="2.3.2.6" evidence="4"/>
<feature type="region of interest" description="Disordered" evidence="5">
    <location>
        <begin position="257"/>
        <end position="300"/>
    </location>
</feature>
<protein>
    <recommendedName>
        <fullName evidence="4">Leucyl/phenylalanyl-tRNA--protein transferase</fullName>
        <ecNumber evidence="4">2.3.2.6</ecNumber>
    </recommendedName>
    <alternativeName>
        <fullName evidence="4">L/F-transferase</fullName>
    </alternativeName>
    <alternativeName>
        <fullName evidence="4">Leucyltransferase</fullName>
    </alternativeName>
    <alternativeName>
        <fullName evidence="4">Phenyalanyltransferase</fullName>
    </alternativeName>
</protein>
<evidence type="ECO:0000256" key="5">
    <source>
        <dbReference type="SAM" id="MobiDB-lite"/>
    </source>
</evidence>
<dbReference type="NCBIfam" id="TIGR00667">
    <property type="entry name" value="aat"/>
    <property type="match status" value="1"/>
</dbReference>
<dbReference type="PANTHER" id="PTHR30098:SF2">
    <property type="entry name" value="LEUCYL_PHENYLALANYL-TRNA--PROTEIN TRANSFERASE"/>
    <property type="match status" value="1"/>
</dbReference>
<dbReference type="PANTHER" id="PTHR30098">
    <property type="entry name" value="LEUCYL/PHENYLALANYL-TRNA--PROTEIN TRANSFERASE"/>
    <property type="match status" value="1"/>
</dbReference>
<comment type="function">
    <text evidence="4">Functions in the N-end rule pathway of protein degradation where it conjugates Leu, Phe and, less efficiently, Met from aminoacyl-tRNAs to the N-termini of proteins containing an N-terminal arginine or lysine.</text>
</comment>
<dbReference type="InterPro" id="IPR016181">
    <property type="entry name" value="Acyl_CoA_acyltransferase"/>
</dbReference>
<feature type="compositionally biased region" description="Low complexity" evidence="5">
    <location>
        <begin position="264"/>
        <end position="279"/>
    </location>
</feature>
<dbReference type="FunFam" id="3.40.630.70:FF:000001">
    <property type="entry name" value="Leucyl/phenylalanyl-tRNA--protein transferase"/>
    <property type="match status" value="1"/>
</dbReference>
<comment type="catalytic activity">
    <reaction evidence="4">
        <text>N-terminal L-lysyl-[protein] + L-leucyl-tRNA(Leu) = N-terminal L-leucyl-L-lysyl-[protein] + tRNA(Leu) + H(+)</text>
        <dbReference type="Rhea" id="RHEA:12340"/>
        <dbReference type="Rhea" id="RHEA-COMP:9613"/>
        <dbReference type="Rhea" id="RHEA-COMP:9622"/>
        <dbReference type="Rhea" id="RHEA-COMP:12670"/>
        <dbReference type="Rhea" id="RHEA-COMP:12671"/>
        <dbReference type="ChEBI" id="CHEBI:15378"/>
        <dbReference type="ChEBI" id="CHEBI:65249"/>
        <dbReference type="ChEBI" id="CHEBI:78442"/>
        <dbReference type="ChEBI" id="CHEBI:78494"/>
        <dbReference type="ChEBI" id="CHEBI:133043"/>
        <dbReference type="EC" id="2.3.2.6"/>
    </reaction>
</comment>
<keyword evidence="1 4" id="KW-0963">Cytoplasm</keyword>
<name>A0A6I4TZ42_9SPHN</name>
<organism evidence="6 7">
    <name type="scientific">Croceibacterium xixiisoli</name>
    <dbReference type="NCBI Taxonomy" id="1476466"/>
    <lineage>
        <taxon>Bacteria</taxon>
        <taxon>Pseudomonadati</taxon>
        <taxon>Pseudomonadota</taxon>
        <taxon>Alphaproteobacteria</taxon>
        <taxon>Sphingomonadales</taxon>
        <taxon>Erythrobacteraceae</taxon>
        <taxon>Croceibacterium</taxon>
    </lineage>
</organism>
<evidence type="ECO:0000313" key="7">
    <source>
        <dbReference type="Proteomes" id="UP000469430"/>
    </source>
</evidence>
<evidence type="ECO:0000256" key="3">
    <source>
        <dbReference type="ARBA" id="ARBA00023315"/>
    </source>
</evidence>
<comment type="subcellular location">
    <subcellularLocation>
        <location evidence="4">Cytoplasm</location>
    </subcellularLocation>
</comment>
<comment type="similarity">
    <text evidence="4">Belongs to the L/F-transferase family.</text>
</comment>
<dbReference type="Gene3D" id="3.40.630.70">
    <property type="entry name" value="Leucyl/phenylalanyl-tRNA-protein transferase, C-terminal domain"/>
    <property type="match status" value="1"/>
</dbReference>
<dbReference type="GO" id="GO:0008914">
    <property type="term" value="F:leucyl-tRNA--protein transferase activity"/>
    <property type="evidence" value="ECO:0007669"/>
    <property type="project" value="UniProtKB-UniRule"/>
</dbReference>